<dbReference type="Pfam" id="PF00364">
    <property type="entry name" value="Biotin_lipoyl"/>
    <property type="match status" value="1"/>
</dbReference>
<accession>A0A6C0GN21</accession>
<dbReference type="PANTHER" id="PTHR45266:SF3">
    <property type="entry name" value="OXALOACETATE DECARBOXYLASE ALPHA CHAIN"/>
    <property type="match status" value="1"/>
</dbReference>
<dbReference type="PROSITE" id="PS50968">
    <property type="entry name" value="BIOTINYL_LIPOYL"/>
    <property type="match status" value="1"/>
</dbReference>
<sequence>MFKITVQPNQIFEAALENGQLQLNKQPLNWDIQFLSAHACHILKDNQSYNAEILQADYVKKEFVIKINGTIYQLKAQDDLDLLLEKLGMSNGATAKIKEIKAPMPGLVLDIRVVPGQTVQKGDVLLILEAMKMENAIKSAADGVVKQVKAVKGQSVEKNQLMIVFE</sequence>
<protein>
    <submittedName>
        <fullName evidence="3">Acetyl-CoA carboxylase biotin carboxyl carrier protein subunit</fullName>
    </submittedName>
</protein>
<feature type="domain" description="Lipoyl-binding" evidence="2">
    <location>
        <begin position="84"/>
        <end position="166"/>
    </location>
</feature>
<dbReference type="PROSITE" id="PS00188">
    <property type="entry name" value="BIOTIN"/>
    <property type="match status" value="1"/>
</dbReference>
<dbReference type="InterPro" id="IPR011053">
    <property type="entry name" value="Single_hybrid_motif"/>
</dbReference>
<evidence type="ECO:0000313" key="3">
    <source>
        <dbReference type="EMBL" id="QHT69033.1"/>
    </source>
</evidence>
<proteinExistence type="predicted"/>
<dbReference type="EMBL" id="CP048222">
    <property type="protein sequence ID" value="QHT69033.1"/>
    <property type="molecule type" value="Genomic_DNA"/>
</dbReference>
<evidence type="ECO:0000259" key="2">
    <source>
        <dbReference type="PROSITE" id="PS50968"/>
    </source>
</evidence>
<evidence type="ECO:0000256" key="1">
    <source>
        <dbReference type="ARBA" id="ARBA00023267"/>
    </source>
</evidence>
<organism evidence="3 4">
    <name type="scientific">Rhodocytophaga rosea</name>
    <dbReference type="NCBI Taxonomy" id="2704465"/>
    <lineage>
        <taxon>Bacteria</taxon>
        <taxon>Pseudomonadati</taxon>
        <taxon>Bacteroidota</taxon>
        <taxon>Cytophagia</taxon>
        <taxon>Cytophagales</taxon>
        <taxon>Rhodocytophagaceae</taxon>
        <taxon>Rhodocytophaga</taxon>
    </lineage>
</organism>
<dbReference type="SUPFAM" id="SSF51230">
    <property type="entry name" value="Single hybrid motif"/>
    <property type="match status" value="1"/>
</dbReference>
<dbReference type="InterPro" id="IPR050709">
    <property type="entry name" value="Biotin_Carboxyl_Carrier/Decarb"/>
</dbReference>
<dbReference type="CDD" id="cd06850">
    <property type="entry name" value="biotinyl_domain"/>
    <property type="match status" value="1"/>
</dbReference>
<dbReference type="RefSeq" id="WP_162445028.1">
    <property type="nucleotide sequence ID" value="NZ_CP048222.1"/>
</dbReference>
<keyword evidence="1" id="KW-0092">Biotin</keyword>
<dbReference type="KEGG" id="rhoz:GXP67_21475"/>
<dbReference type="Proteomes" id="UP000480178">
    <property type="component" value="Chromosome"/>
</dbReference>
<gene>
    <name evidence="3" type="ORF">GXP67_21475</name>
</gene>
<dbReference type="InterPro" id="IPR000089">
    <property type="entry name" value="Biotin_lipoyl"/>
</dbReference>
<evidence type="ECO:0000313" key="4">
    <source>
        <dbReference type="Proteomes" id="UP000480178"/>
    </source>
</evidence>
<dbReference type="PANTHER" id="PTHR45266">
    <property type="entry name" value="OXALOACETATE DECARBOXYLASE ALPHA CHAIN"/>
    <property type="match status" value="1"/>
</dbReference>
<name>A0A6C0GN21_9BACT</name>
<reference evidence="3 4" key="1">
    <citation type="submission" date="2020-01" db="EMBL/GenBank/DDBJ databases">
        <authorList>
            <person name="Kim M.K."/>
        </authorList>
    </citation>
    <scope>NUCLEOTIDE SEQUENCE [LARGE SCALE GENOMIC DNA]</scope>
    <source>
        <strain evidence="3 4">172606-1</strain>
    </source>
</reference>
<dbReference type="FunFam" id="2.40.50.100:FF:000003">
    <property type="entry name" value="Acetyl-CoA carboxylase biotin carboxyl carrier protein"/>
    <property type="match status" value="1"/>
</dbReference>
<keyword evidence="4" id="KW-1185">Reference proteome</keyword>
<dbReference type="InterPro" id="IPR001882">
    <property type="entry name" value="Biotin_BS"/>
</dbReference>
<dbReference type="Gene3D" id="2.40.50.100">
    <property type="match status" value="1"/>
</dbReference>
<dbReference type="AlphaFoldDB" id="A0A6C0GN21"/>